<keyword evidence="3 4" id="KW-0975">Bacterial flagellum</keyword>
<evidence type="ECO:0000256" key="1">
    <source>
        <dbReference type="ARBA" id="ARBA00004117"/>
    </source>
</evidence>
<name>A0A2P7QW75_9SPHN</name>
<dbReference type="AlphaFoldDB" id="A0A2P7QW75"/>
<dbReference type="GO" id="GO:0071978">
    <property type="term" value="P:bacterial-type flagellum-dependent swarming motility"/>
    <property type="evidence" value="ECO:0007669"/>
    <property type="project" value="TreeGrafter"/>
</dbReference>
<dbReference type="InterPro" id="IPR037925">
    <property type="entry name" value="FlgE/F/G-like"/>
</dbReference>
<proteinExistence type="inferred from homology"/>
<dbReference type="GO" id="GO:0009425">
    <property type="term" value="C:bacterial-type flagellum basal body"/>
    <property type="evidence" value="ECO:0007669"/>
    <property type="project" value="UniProtKB-SubCell"/>
</dbReference>
<evidence type="ECO:0000256" key="2">
    <source>
        <dbReference type="ARBA" id="ARBA00009677"/>
    </source>
</evidence>
<sequence length="236" mass="24630">MGGLIDAASAILSSSTRRLEMVSNNVANAVTPGYKRQLSFTHSLEQASAADQVQEVLARADIGQGKISPSANPLDLAIDGEGFFQIMAGGDLRYTRQGQFRVADDGTLITPAGHRLQQAGGGDLVVRGSAIEITGDGTLLEDGRPTARIGLYAPAEAAQLQPASGSLFAFGLAGPREVSRPQIRQGALETSNVTLGDEMVSMMAALRQAESGARLVQVYDDLLGRAISTFGQGSGR</sequence>
<dbReference type="InterPro" id="IPR001444">
    <property type="entry name" value="Flag_bb_rod_N"/>
</dbReference>
<evidence type="ECO:0000313" key="9">
    <source>
        <dbReference type="Proteomes" id="UP000241167"/>
    </source>
</evidence>
<dbReference type="Pfam" id="PF06429">
    <property type="entry name" value="Flg_bbr_C"/>
    <property type="match status" value="1"/>
</dbReference>
<dbReference type="InterPro" id="IPR010930">
    <property type="entry name" value="Flg_bb/hook_C_dom"/>
</dbReference>
<evidence type="ECO:0000256" key="4">
    <source>
        <dbReference type="RuleBase" id="RU362116"/>
    </source>
</evidence>
<feature type="domain" description="Flagellar basal body rod protein N-terminal" evidence="5">
    <location>
        <begin position="16"/>
        <end position="35"/>
    </location>
</feature>
<comment type="similarity">
    <text evidence="2 4">Belongs to the flagella basal body rod proteins family.</text>
</comment>
<comment type="caution">
    <text evidence="8">The sequence shown here is derived from an EMBL/GenBank/DDBJ whole genome shotgun (WGS) entry which is preliminary data.</text>
</comment>
<feature type="domain" description="Flagellar basal-body/hook protein C-terminal" evidence="6">
    <location>
        <begin position="184"/>
        <end position="228"/>
    </location>
</feature>
<dbReference type="Proteomes" id="UP000241167">
    <property type="component" value="Unassembled WGS sequence"/>
</dbReference>
<comment type="subcellular location">
    <subcellularLocation>
        <location evidence="1 4">Bacterial flagellum basal body</location>
    </subcellularLocation>
</comment>
<reference evidence="8 9" key="1">
    <citation type="submission" date="2018-03" db="EMBL/GenBank/DDBJ databases">
        <title>The draft genome of Sphingosinicella sp. GL-C-18.</title>
        <authorList>
            <person name="Liu L."/>
            <person name="Li L."/>
            <person name="Liang L."/>
            <person name="Zhang X."/>
            <person name="Wang T."/>
        </authorList>
    </citation>
    <scope>NUCLEOTIDE SEQUENCE [LARGE SCALE GENOMIC DNA]</scope>
    <source>
        <strain evidence="8 9">GL-C-18</strain>
    </source>
</reference>
<protein>
    <submittedName>
        <fullName evidence="8">Uncharacterized protein</fullName>
    </submittedName>
</protein>
<evidence type="ECO:0000259" key="6">
    <source>
        <dbReference type="Pfam" id="PF06429"/>
    </source>
</evidence>
<evidence type="ECO:0000259" key="5">
    <source>
        <dbReference type="Pfam" id="PF00460"/>
    </source>
</evidence>
<dbReference type="PANTHER" id="PTHR30435">
    <property type="entry name" value="FLAGELLAR PROTEIN"/>
    <property type="match status" value="1"/>
</dbReference>
<dbReference type="Pfam" id="PF22692">
    <property type="entry name" value="LlgE_F_G_D1"/>
    <property type="match status" value="1"/>
</dbReference>
<evidence type="ECO:0000259" key="7">
    <source>
        <dbReference type="Pfam" id="PF22692"/>
    </source>
</evidence>
<dbReference type="Pfam" id="PF00460">
    <property type="entry name" value="Flg_bb_rod"/>
    <property type="match status" value="1"/>
</dbReference>
<dbReference type="RefSeq" id="WP_106512384.1">
    <property type="nucleotide sequence ID" value="NZ_PXYI01000002.1"/>
</dbReference>
<evidence type="ECO:0000256" key="3">
    <source>
        <dbReference type="ARBA" id="ARBA00023143"/>
    </source>
</evidence>
<dbReference type="InterPro" id="IPR053967">
    <property type="entry name" value="LlgE_F_G-like_D1"/>
</dbReference>
<dbReference type="EMBL" id="PXYI01000002">
    <property type="protein sequence ID" value="PSJ42215.1"/>
    <property type="molecule type" value="Genomic_DNA"/>
</dbReference>
<dbReference type="PANTHER" id="PTHR30435:SF19">
    <property type="entry name" value="FLAGELLAR BASAL-BODY ROD PROTEIN FLGG"/>
    <property type="match status" value="1"/>
</dbReference>
<feature type="domain" description="Flagellar hook protein FlgE/F/G-like D1" evidence="7">
    <location>
        <begin position="77"/>
        <end position="132"/>
    </location>
</feature>
<dbReference type="NCBIfam" id="TIGR03506">
    <property type="entry name" value="FlgEFG_subfam"/>
    <property type="match status" value="1"/>
</dbReference>
<dbReference type="InterPro" id="IPR020013">
    <property type="entry name" value="Flagellar_FlgE/F/G"/>
</dbReference>
<keyword evidence="9" id="KW-1185">Reference proteome</keyword>
<accession>A0A2P7QW75</accession>
<gene>
    <name evidence="8" type="ORF">C7I55_08255</name>
</gene>
<evidence type="ECO:0000313" key="8">
    <source>
        <dbReference type="EMBL" id="PSJ42215.1"/>
    </source>
</evidence>
<organism evidence="8 9">
    <name type="scientific">Allosphingosinicella deserti</name>
    <dbReference type="NCBI Taxonomy" id="2116704"/>
    <lineage>
        <taxon>Bacteria</taxon>
        <taxon>Pseudomonadati</taxon>
        <taxon>Pseudomonadota</taxon>
        <taxon>Alphaproteobacteria</taxon>
        <taxon>Sphingomonadales</taxon>
        <taxon>Sphingomonadaceae</taxon>
        <taxon>Allosphingosinicella</taxon>
    </lineage>
</organism>
<dbReference type="SUPFAM" id="SSF117143">
    <property type="entry name" value="Flagellar hook protein flgE"/>
    <property type="match status" value="1"/>
</dbReference>